<feature type="binding site" evidence="5">
    <location>
        <begin position="92"/>
        <end position="95"/>
    </location>
    <ligand>
        <name>FAD</name>
        <dbReference type="ChEBI" id="CHEBI:57692"/>
    </ligand>
</feature>
<dbReference type="Gene3D" id="3.30.560.10">
    <property type="entry name" value="Glucose Oxidase, domain 3"/>
    <property type="match status" value="1"/>
</dbReference>
<dbReference type="PROSITE" id="PS00623">
    <property type="entry name" value="GMC_OXRED_1"/>
    <property type="match status" value="1"/>
</dbReference>
<dbReference type="Pfam" id="PF05199">
    <property type="entry name" value="GMC_oxred_C"/>
    <property type="match status" value="1"/>
</dbReference>
<evidence type="ECO:0000259" key="7">
    <source>
        <dbReference type="PROSITE" id="PS00623"/>
    </source>
</evidence>
<accession>A0AAW5QTX0</accession>
<dbReference type="Gene3D" id="3.50.50.60">
    <property type="entry name" value="FAD/NAD(P)-binding domain"/>
    <property type="match status" value="1"/>
</dbReference>
<comment type="caution">
    <text evidence="9">The sequence shown here is derived from an EMBL/GenBank/DDBJ whole genome shotgun (WGS) entry which is preliminary data.</text>
</comment>
<dbReference type="InterPro" id="IPR012132">
    <property type="entry name" value="GMC_OxRdtase"/>
</dbReference>
<dbReference type="RefSeq" id="WP_261614945.1">
    <property type="nucleotide sequence ID" value="NZ_JALIDZ010000002.1"/>
</dbReference>
<keyword evidence="3 6" id="KW-0285">Flavoprotein</keyword>
<dbReference type="PROSITE" id="PS00624">
    <property type="entry name" value="GMC_OXRED_2"/>
    <property type="match status" value="1"/>
</dbReference>
<feature type="domain" description="Glucose-methanol-choline oxidoreductase N-terminal" evidence="8">
    <location>
        <begin position="258"/>
        <end position="272"/>
    </location>
</feature>
<evidence type="ECO:0000256" key="3">
    <source>
        <dbReference type="ARBA" id="ARBA00022630"/>
    </source>
</evidence>
<evidence type="ECO:0000256" key="4">
    <source>
        <dbReference type="ARBA" id="ARBA00022827"/>
    </source>
</evidence>
<dbReference type="Proteomes" id="UP001320898">
    <property type="component" value="Unassembled WGS sequence"/>
</dbReference>
<sequence length="534" mass="57648">MTESFDYIVIGGGTAGCVLANRLSADPGTTVLLLEAGKRSRSIWTRIPAGYFKTVFNRSLGWGYRTQPEGALNDRELSWPRGKLLGGTGAINGMVYIRGQAEDFDGWARAGNTGWAYEDLLPYFRRSERQASRNRPLADCWHGRGGEMTVSDYPDRHPLCAAFIAAAGDCGIQETTDFNGADQLGAGYYQITTRHGLRADTAAAFLRPVEARKNLTVRCNRTVTRIVTEDGTARTVIYRQAGGAVRVNARKEIILAAGAINSPQILQLSGIGEPAHLKSAGVGVVKALPGVGRNLQDHLQAQLVYRCLRPVSLNDEINRFWGKARLAARYLRTRSGPMAGGPAPAGAFACSETGRDRPDVQFHFLPVSMARPGIIDRFSGFSFNVCQLRPQSRGSVRIGSANPLEPPLIQANYLTEEIDRVTLIAGLRLGRRIASAPALSDFCGEEVRPSRDADTDQRLLDYIRSTASSLYHPAGTCQMGNGPDAVVDGELRVHGVGGLRVADASIMPTLTSGNTNAPTVMIAEKAADLILATH</sequence>
<dbReference type="EMBL" id="JALIDZ010000002">
    <property type="protein sequence ID" value="MCT8971385.1"/>
    <property type="molecule type" value="Genomic_DNA"/>
</dbReference>
<dbReference type="InterPro" id="IPR007867">
    <property type="entry name" value="GMC_OxRtase_C"/>
</dbReference>
<dbReference type="AlphaFoldDB" id="A0AAW5QTX0"/>
<dbReference type="PANTHER" id="PTHR11552">
    <property type="entry name" value="GLUCOSE-METHANOL-CHOLINE GMC OXIDOREDUCTASE"/>
    <property type="match status" value="1"/>
</dbReference>
<dbReference type="InterPro" id="IPR000172">
    <property type="entry name" value="GMC_OxRdtase_N"/>
</dbReference>
<evidence type="ECO:0000256" key="5">
    <source>
        <dbReference type="PIRSR" id="PIRSR000137-2"/>
    </source>
</evidence>
<dbReference type="SUPFAM" id="SSF54373">
    <property type="entry name" value="FAD-linked reductases, C-terminal domain"/>
    <property type="match status" value="1"/>
</dbReference>
<dbReference type="InterPro" id="IPR036188">
    <property type="entry name" value="FAD/NAD-bd_sf"/>
</dbReference>
<feature type="binding site" evidence="5">
    <location>
        <position position="223"/>
    </location>
    <ligand>
        <name>FAD</name>
        <dbReference type="ChEBI" id="CHEBI:57692"/>
    </ligand>
</feature>
<name>A0AAW5QTX0_9HYPH</name>
<protein>
    <submittedName>
        <fullName evidence="9">GMC family oxidoreductase N-terminal domain-containing protein</fullName>
    </submittedName>
</protein>
<keyword evidence="10" id="KW-1185">Reference proteome</keyword>
<dbReference type="Pfam" id="PF00732">
    <property type="entry name" value="GMC_oxred_N"/>
    <property type="match status" value="1"/>
</dbReference>
<evidence type="ECO:0000256" key="2">
    <source>
        <dbReference type="ARBA" id="ARBA00010790"/>
    </source>
</evidence>
<evidence type="ECO:0000313" key="10">
    <source>
        <dbReference type="Proteomes" id="UP001320898"/>
    </source>
</evidence>
<evidence type="ECO:0000256" key="6">
    <source>
        <dbReference type="RuleBase" id="RU003968"/>
    </source>
</evidence>
<dbReference type="PANTHER" id="PTHR11552:SF147">
    <property type="entry name" value="CHOLINE DEHYDROGENASE, MITOCHONDRIAL"/>
    <property type="match status" value="1"/>
</dbReference>
<evidence type="ECO:0000259" key="8">
    <source>
        <dbReference type="PROSITE" id="PS00624"/>
    </source>
</evidence>
<dbReference type="GO" id="GO:0050660">
    <property type="term" value="F:flavin adenine dinucleotide binding"/>
    <property type="evidence" value="ECO:0007669"/>
    <property type="project" value="InterPro"/>
</dbReference>
<dbReference type="PIRSF" id="PIRSF000137">
    <property type="entry name" value="Alcohol_oxidase"/>
    <property type="match status" value="1"/>
</dbReference>
<reference evidence="9 10" key="1">
    <citation type="submission" date="2022-04" db="EMBL/GenBank/DDBJ databases">
        <authorList>
            <person name="Ye Y.-Q."/>
            <person name="Du Z.-J."/>
        </authorList>
    </citation>
    <scope>NUCLEOTIDE SEQUENCE [LARGE SCALE GENOMIC DNA]</scope>
    <source>
        <strain evidence="9 10">A6E488</strain>
    </source>
</reference>
<comment type="cofactor">
    <cofactor evidence="1 5">
        <name>FAD</name>
        <dbReference type="ChEBI" id="CHEBI:57692"/>
    </cofactor>
</comment>
<proteinExistence type="inferred from homology"/>
<feature type="domain" description="Glucose-methanol-choline oxidoreductase N-terminal" evidence="7">
    <location>
        <begin position="82"/>
        <end position="105"/>
    </location>
</feature>
<dbReference type="GO" id="GO:0016614">
    <property type="term" value="F:oxidoreductase activity, acting on CH-OH group of donors"/>
    <property type="evidence" value="ECO:0007669"/>
    <property type="project" value="InterPro"/>
</dbReference>
<gene>
    <name evidence="9" type="ORF">MUB46_05870</name>
</gene>
<dbReference type="SUPFAM" id="SSF51905">
    <property type="entry name" value="FAD/NAD(P)-binding domain"/>
    <property type="match status" value="1"/>
</dbReference>
<organism evidence="9 10">
    <name type="scientific">Microbaculum marinisediminis</name>
    <dbReference type="NCBI Taxonomy" id="2931392"/>
    <lineage>
        <taxon>Bacteria</taxon>
        <taxon>Pseudomonadati</taxon>
        <taxon>Pseudomonadota</taxon>
        <taxon>Alphaproteobacteria</taxon>
        <taxon>Hyphomicrobiales</taxon>
        <taxon>Tepidamorphaceae</taxon>
        <taxon>Microbaculum</taxon>
    </lineage>
</organism>
<comment type="similarity">
    <text evidence="2 6">Belongs to the GMC oxidoreductase family.</text>
</comment>
<feature type="binding site" evidence="5">
    <location>
        <position position="88"/>
    </location>
    <ligand>
        <name>FAD</name>
        <dbReference type="ChEBI" id="CHEBI:57692"/>
    </ligand>
</feature>
<keyword evidence="4 5" id="KW-0274">FAD</keyword>
<evidence type="ECO:0000256" key="1">
    <source>
        <dbReference type="ARBA" id="ARBA00001974"/>
    </source>
</evidence>
<evidence type="ECO:0000313" key="9">
    <source>
        <dbReference type="EMBL" id="MCT8971385.1"/>
    </source>
</evidence>